<protein>
    <submittedName>
        <fullName evidence="6">MFS general substrate transporter</fullName>
    </submittedName>
</protein>
<feature type="transmembrane region" description="Helical" evidence="4">
    <location>
        <begin position="109"/>
        <end position="130"/>
    </location>
</feature>
<dbReference type="OrthoDB" id="6499973at2759"/>
<dbReference type="SUPFAM" id="SSF103473">
    <property type="entry name" value="MFS general substrate transporter"/>
    <property type="match status" value="1"/>
</dbReference>
<comment type="similarity">
    <text evidence="2">Belongs to the major facilitator superfamily. Monocarboxylate porter (TC 2.A.1.13) family.</text>
</comment>
<evidence type="ECO:0000256" key="2">
    <source>
        <dbReference type="ARBA" id="ARBA00006727"/>
    </source>
</evidence>
<evidence type="ECO:0000256" key="1">
    <source>
        <dbReference type="ARBA" id="ARBA00004141"/>
    </source>
</evidence>
<dbReference type="AlphaFoldDB" id="A0A9P3UNV8"/>
<feature type="transmembrane region" description="Helical" evidence="4">
    <location>
        <begin position="136"/>
        <end position="159"/>
    </location>
</feature>
<feature type="transmembrane region" description="Helical" evidence="4">
    <location>
        <begin position="83"/>
        <end position="102"/>
    </location>
</feature>
<evidence type="ECO:0000313" key="7">
    <source>
        <dbReference type="Proteomes" id="UP001063166"/>
    </source>
</evidence>
<feature type="transmembrane region" description="Helical" evidence="4">
    <location>
        <begin position="249"/>
        <end position="271"/>
    </location>
</feature>
<comment type="subcellular location">
    <subcellularLocation>
        <location evidence="1">Membrane</location>
        <topology evidence="1">Multi-pass membrane protein</topology>
    </subcellularLocation>
</comment>
<dbReference type="Proteomes" id="UP001063166">
    <property type="component" value="Unassembled WGS sequence"/>
</dbReference>
<keyword evidence="4" id="KW-0472">Membrane</keyword>
<dbReference type="InterPro" id="IPR011701">
    <property type="entry name" value="MFS"/>
</dbReference>
<evidence type="ECO:0000256" key="4">
    <source>
        <dbReference type="SAM" id="Phobius"/>
    </source>
</evidence>
<dbReference type="GO" id="GO:0016020">
    <property type="term" value="C:membrane"/>
    <property type="evidence" value="ECO:0007669"/>
    <property type="project" value="UniProtKB-SubCell"/>
</dbReference>
<feature type="domain" description="Major facilitator superfamily (MFS) profile" evidence="5">
    <location>
        <begin position="249"/>
        <end position="444"/>
    </location>
</feature>
<feature type="transmembrane region" description="Helical" evidence="4">
    <location>
        <begin position="42"/>
        <end position="63"/>
    </location>
</feature>
<name>A0A9P3UNV8_LYOSH</name>
<reference evidence="6" key="1">
    <citation type="submission" date="2022-07" db="EMBL/GenBank/DDBJ databases">
        <title>The genome of Lyophyllum shimeji provides insight into the initial evolution of ectomycorrhizal fungal genome.</title>
        <authorList>
            <person name="Kobayashi Y."/>
            <person name="Shibata T."/>
            <person name="Hirakawa H."/>
            <person name="Shigenobu S."/>
            <person name="Nishiyama T."/>
            <person name="Yamada A."/>
            <person name="Hasebe M."/>
            <person name="Kawaguchi M."/>
        </authorList>
    </citation>
    <scope>NUCLEOTIDE SEQUENCE</scope>
    <source>
        <strain evidence="6">AT787</strain>
    </source>
</reference>
<feature type="transmembrane region" description="Helical" evidence="4">
    <location>
        <begin position="283"/>
        <end position="303"/>
    </location>
</feature>
<feature type="transmembrane region" description="Helical" evidence="4">
    <location>
        <begin position="171"/>
        <end position="192"/>
    </location>
</feature>
<accession>A0A9P3UNV8</accession>
<organism evidence="6 7">
    <name type="scientific">Lyophyllum shimeji</name>
    <name type="common">Hon-shimeji</name>
    <name type="synonym">Tricholoma shimeji</name>
    <dbReference type="NCBI Taxonomy" id="47721"/>
    <lineage>
        <taxon>Eukaryota</taxon>
        <taxon>Fungi</taxon>
        <taxon>Dikarya</taxon>
        <taxon>Basidiomycota</taxon>
        <taxon>Agaricomycotina</taxon>
        <taxon>Agaricomycetes</taxon>
        <taxon>Agaricomycetidae</taxon>
        <taxon>Agaricales</taxon>
        <taxon>Tricholomatineae</taxon>
        <taxon>Lyophyllaceae</taxon>
        <taxon>Lyophyllum</taxon>
    </lineage>
</organism>
<proteinExistence type="inferred from homology"/>
<dbReference type="EMBL" id="BRPK01000007">
    <property type="protein sequence ID" value="GLB40073.1"/>
    <property type="molecule type" value="Genomic_DNA"/>
</dbReference>
<dbReference type="PROSITE" id="PS50850">
    <property type="entry name" value="MFS"/>
    <property type="match status" value="1"/>
</dbReference>
<feature type="transmembrane region" description="Helical" evidence="4">
    <location>
        <begin position="409"/>
        <end position="426"/>
    </location>
</feature>
<feature type="transmembrane region" description="Helical" evidence="4">
    <location>
        <begin position="376"/>
        <end position="397"/>
    </location>
</feature>
<keyword evidence="4" id="KW-1133">Transmembrane helix</keyword>
<dbReference type="Gene3D" id="1.20.1250.20">
    <property type="entry name" value="MFS general substrate transporter like domains"/>
    <property type="match status" value="2"/>
</dbReference>
<keyword evidence="7" id="KW-1185">Reference proteome</keyword>
<feature type="region of interest" description="Disordered" evidence="3">
    <location>
        <begin position="13"/>
        <end position="36"/>
    </location>
</feature>
<dbReference type="PANTHER" id="PTHR11360:SF234">
    <property type="entry name" value="MFS-TYPE TRANSPORTER DBAD-RELATED"/>
    <property type="match status" value="1"/>
</dbReference>
<feature type="transmembrane region" description="Helical" evidence="4">
    <location>
        <begin position="204"/>
        <end position="223"/>
    </location>
</feature>
<feature type="transmembrane region" description="Helical" evidence="4">
    <location>
        <begin position="346"/>
        <end position="364"/>
    </location>
</feature>
<comment type="caution">
    <text evidence="6">The sequence shown here is derived from an EMBL/GenBank/DDBJ whole genome shotgun (WGS) entry which is preliminary data.</text>
</comment>
<evidence type="ECO:0000256" key="3">
    <source>
        <dbReference type="SAM" id="MobiDB-lite"/>
    </source>
</evidence>
<dbReference type="InterPro" id="IPR036259">
    <property type="entry name" value="MFS_trans_sf"/>
</dbReference>
<evidence type="ECO:0000313" key="6">
    <source>
        <dbReference type="EMBL" id="GLB40073.1"/>
    </source>
</evidence>
<evidence type="ECO:0000259" key="5">
    <source>
        <dbReference type="PROSITE" id="PS50850"/>
    </source>
</evidence>
<dbReference type="PANTHER" id="PTHR11360">
    <property type="entry name" value="MONOCARBOXYLATE TRANSPORTER"/>
    <property type="match status" value="1"/>
</dbReference>
<gene>
    <name evidence="6" type="ORF">LshimejAT787_0705830</name>
</gene>
<dbReference type="Pfam" id="PF07690">
    <property type="entry name" value="MFS_1"/>
    <property type="match status" value="1"/>
</dbReference>
<sequence>MSADALSSTLHDMPFEQQETSQDDKGHQETTQLMPKDGGSQAWMTVAATWLVQFCTYGYISAFGVYQDYYTRDFLRTRSPSDISWIGSFQLFMMYAPGVLVGRAFDAGYFHYMAAAGSALQVITMFLLSLARPEQYWQVFLAQALGTGLGQSMIFLPSITIIGHHFKRRRAMATGIAVSGASLGGIIWPVLLSQLDEKMTFANSIRASAAVTALLLFTANILFKTQPHTKCPSSKLPAPILRVILQDTAYLTSVGAGFCISLGLFFPYFYLQLYAIDKGISEGVAFYALAIINAGSFCGRILPNVFADRTGPYNMLVPCLFISSGLVFSILGITSFAGVAIFGMLYGFWSGSYVSLIPSLLAQLSTHAGEQGTRMGVAFSVVSVALLVGTPIAGALVDEGHGSYSWYKAITFCGGMTFCGTIGMLISRQLFLRQHRGDEQGWRV</sequence>
<keyword evidence="4" id="KW-0812">Transmembrane</keyword>
<dbReference type="InterPro" id="IPR020846">
    <property type="entry name" value="MFS_dom"/>
</dbReference>
<dbReference type="GO" id="GO:0022857">
    <property type="term" value="F:transmembrane transporter activity"/>
    <property type="evidence" value="ECO:0007669"/>
    <property type="project" value="InterPro"/>
</dbReference>
<feature type="transmembrane region" description="Helical" evidence="4">
    <location>
        <begin position="315"/>
        <end position="340"/>
    </location>
</feature>
<dbReference type="InterPro" id="IPR050327">
    <property type="entry name" value="Proton-linked_MCT"/>
</dbReference>